<dbReference type="PANTHER" id="PTHR33119">
    <property type="entry name" value="IFI3P"/>
    <property type="match status" value="1"/>
</dbReference>
<evidence type="ECO:0000313" key="3">
    <source>
        <dbReference type="Proteomes" id="UP000002640"/>
    </source>
</evidence>
<gene>
    <name evidence="2" type="ORF">PHYSODRAFT_327739</name>
</gene>
<dbReference type="RefSeq" id="XP_009522206.1">
    <property type="nucleotide sequence ID" value="XM_009523911.1"/>
</dbReference>
<dbReference type="InterPro" id="IPR049192">
    <property type="entry name" value="DUF4246_C"/>
</dbReference>
<evidence type="ECO:0000313" key="2">
    <source>
        <dbReference type="EMBL" id="EGZ19489.1"/>
    </source>
</evidence>
<organism evidence="2 3">
    <name type="scientific">Phytophthora sojae (strain P6497)</name>
    <name type="common">Soybean stem and root rot agent</name>
    <name type="synonym">Phytophthora megasperma f. sp. glycines</name>
    <dbReference type="NCBI Taxonomy" id="1094619"/>
    <lineage>
        <taxon>Eukaryota</taxon>
        <taxon>Sar</taxon>
        <taxon>Stramenopiles</taxon>
        <taxon>Oomycota</taxon>
        <taxon>Peronosporomycetes</taxon>
        <taxon>Peronosporales</taxon>
        <taxon>Peronosporaceae</taxon>
        <taxon>Phytophthora</taxon>
    </lineage>
</organism>
<dbReference type="InParanoid" id="G4Z543"/>
<dbReference type="GeneID" id="20645662"/>
<name>G4Z543_PHYSP</name>
<accession>G4Z543</accession>
<evidence type="ECO:0000259" key="1">
    <source>
        <dbReference type="Pfam" id="PF14033"/>
    </source>
</evidence>
<dbReference type="InterPro" id="IPR025340">
    <property type="entry name" value="DUF4246"/>
</dbReference>
<dbReference type="Proteomes" id="UP000002640">
    <property type="component" value="Unassembled WGS sequence"/>
</dbReference>
<feature type="domain" description="DUF4246" evidence="1">
    <location>
        <begin position="20"/>
        <end position="167"/>
    </location>
</feature>
<feature type="domain" description="DUF4246" evidence="1">
    <location>
        <begin position="235"/>
        <end position="264"/>
    </location>
</feature>
<proteinExistence type="predicted"/>
<dbReference type="Pfam" id="PF14033">
    <property type="entry name" value="DUF4246"/>
    <property type="match status" value="3"/>
</dbReference>
<reference evidence="2 3" key="1">
    <citation type="journal article" date="2006" name="Science">
        <title>Phytophthora genome sequences uncover evolutionary origins and mechanisms of pathogenesis.</title>
        <authorList>
            <person name="Tyler B.M."/>
            <person name="Tripathy S."/>
            <person name="Zhang X."/>
            <person name="Dehal P."/>
            <person name="Jiang R.H."/>
            <person name="Aerts A."/>
            <person name="Arredondo F.D."/>
            <person name="Baxter L."/>
            <person name="Bensasson D."/>
            <person name="Beynon J.L."/>
            <person name="Chapman J."/>
            <person name="Damasceno C.M."/>
            <person name="Dorrance A.E."/>
            <person name="Dou D."/>
            <person name="Dickerman A.W."/>
            <person name="Dubchak I.L."/>
            <person name="Garbelotto M."/>
            <person name="Gijzen M."/>
            <person name="Gordon S.G."/>
            <person name="Govers F."/>
            <person name="Grunwald N.J."/>
            <person name="Huang W."/>
            <person name="Ivors K.L."/>
            <person name="Jones R.W."/>
            <person name="Kamoun S."/>
            <person name="Krampis K."/>
            <person name="Lamour K.H."/>
            <person name="Lee M.K."/>
            <person name="McDonald W.H."/>
            <person name="Medina M."/>
            <person name="Meijer H.J."/>
            <person name="Nordberg E.K."/>
            <person name="Maclean D.J."/>
            <person name="Ospina-Giraldo M.D."/>
            <person name="Morris P.F."/>
            <person name="Phuntumart V."/>
            <person name="Putnam N.H."/>
            <person name="Rash S."/>
            <person name="Rose J.K."/>
            <person name="Sakihama Y."/>
            <person name="Salamov A.A."/>
            <person name="Savidor A."/>
            <person name="Scheuring C.F."/>
            <person name="Smith B.M."/>
            <person name="Sobral B.W."/>
            <person name="Terry A."/>
            <person name="Torto-Alalibo T.A."/>
            <person name="Win J."/>
            <person name="Xu Z."/>
            <person name="Zhang H."/>
            <person name="Grigoriev I.V."/>
            <person name="Rokhsar D.S."/>
            <person name="Boore J.L."/>
        </authorList>
    </citation>
    <scope>NUCLEOTIDE SEQUENCE [LARGE SCALE GENOMIC DNA]</scope>
    <source>
        <strain evidence="2 3">P6497</strain>
    </source>
</reference>
<dbReference type="PANTHER" id="PTHR33119:SF1">
    <property type="entry name" value="FE2OG DIOXYGENASE DOMAIN-CONTAINING PROTEIN"/>
    <property type="match status" value="1"/>
</dbReference>
<protein>
    <recommendedName>
        <fullName evidence="1">DUF4246 domain-containing protein</fullName>
    </recommendedName>
</protein>
<feature type="domain" description="DUF4246" evidence="1">
    <location>
        <begin position="168"/>
        <end position="221"/>
    </location>
</feature>
<sequence>MNLTATTDPAQVVICPAGIDGVRISNNLVSDEVAMKFKAEVAVLENAPDEEKDWHPRSEDKVLDLVHPSLFCCVFGQTLKASSAPEPASSSSPVEQMQRLMFTGSEAVEKPQACNTDYQCIPTDFQVADAGEPGEDGYVPVRVLSYINNLHPAQHAALYDSIGKIFAERVVGTGIYYFGCENIKNSRLAFRAEVKEPYCQYNDHNGAGEIYGLISTELLVQLQGTKCSRSSSKTQRSLAFFLVHPKTPIPSTSVIPPQQEEWLEAAVDFVVVDGVKQNIRSMLPRGMTLEEARQHRLELMKERAVPEPDEYEKLNDPRYFSL</sequence>
<dbReference type="KEGG" id="psoj:PHYSODRAFT_327739"/>
<dbReference type="AlphaFoldDB" id="G4Z543"/>
<dbReference type="STRING" id="1094619.G4Z543"/>
<dbReference type="EMBL" id="JH159153">
    <property type="protein sequence ID" value="EGZ19489.1"/>
    <property type="molecule type" value="Genomic_DNA"/>
</dbReference>
<keyword evidence="3" id="KW-1185">Reference proteome</keyword>